<dbReference type="GO" id="GO:0003677">
    <property type="term" value="F:DNA binding"/>
    <property type="evidence" value="ECO:0007669"/>
    <property type="project" value="UniProtKB-KW"/>
</dbReference>
<evidence type="ECO:0000313" key="5">
    <source>
        <dbReference type="EMBL" id="AIQ57795.1"/>
    </source>
</evidence>
<protein>
    <submittedName>
        <fullName evidence="5">GntR family transcriptional regulator</fullName>
    </submittedName>
</protein>
<accession>A0A089LCI1</accession>
<dbReference type="InterPro" id="IPR036390">
    <property type="entry name" value="WH_DNA-bd_sf"/>
</dbReference>
<dbReference type="InterPro" id="IPR000524">
    <property type="entry name" value="Tscrpt_reg_HTH_GntR"/>
</dbReference>
<organism evidence="5 6">
    <name type="scientific">Paenibacillus borealis</name>
    <dbReference type="NCBI Taxonomy" id="160799"/>
    <lineage>
        <taxon>Bacteria</taxon>
        <taxon>Bacillati</taxon>
        <taxon>Bacillota</taxon>
        <taxon>Bacilli</taxon>
        <taxon>Bacillales</taxon>
        <taxon>Paenibacillaceae</taxon>
        <taxon>Paenibacillus</taxon>
    </lineage>
</organism>
<dbReference type="Pfam" id="PF07729">
    <property type="entry name" value="FCD"/>
    <property type="match status" value="1"/>
</dbReference>
<dbReference type="InterPro" id="IPR008920">
    <property type="entry name" value="TF_FadR/GntR_C"/>
</dbReference>
<dbReference type="PRINTS" id="PR00035">
    <property type="entry name" value="HTHGNTR"/>
</dbReference>
<proteinExistence type="predicted"/>
<evidence type="ECO:0000256" key="1">
    <source>
        <dbReference type="ARBA" id="ARBA00023015"/>
    </source>
</evidence>
<gene>
    <name evidence="5" type="ORF">PBOR_13270</name>
</gene>
<sequence>MKIINNSNSLNDVTYNKIREDIMNMTLEPGMDVSVQKLSERYGVSRTPVREAVVRLQQSGLVEIYPQRKTVVSKIDLQRVREEWFIRTSLESAVIDEFIRKCSELVADTMQELINKQKKYMDKKYFREFYFKDNRFHQLIFQTAGEELSWFTIEEVASHYNRIRLLYGKMEGVQQSDIDKHVKMVAATRKRDVEGMRKIVMEHSNTLLERVQVMSKQYPQFF</sequence>
<feature type="domain" description="HTH gntR-type" evidence="4">
    <location>
        <begin position="8"/>
        <end position="75"/>
    </location>
</feature>
<dbReference type="Pfam" id="PF00392">
    <property type="entry name" value="GntR"/>
    <property type="match status" value="1"/>
</dbReference>
<dbReference type="PANTHER" id="PTHR43537">
    <property type="entry name" value="TRANSCRIPTIONAL REGULATOR, GNTR FAMILY"/>
    <property type="match status" value="1"/>
</dbReference>
<evidence type="ECO:0000313" key="6">
    <source>
        <dbReference type="Proteomes" id="UP000029518"/>
    </source>
</evidence>
<dbReference type="GO" id="GO:0003700">
    <property type="term" value="F:DNA-binding transcription factor activity"/>
    <property type="evidence" value="ECO:0007669"/>
    <property type="project" value="InterPro"/>
</dbReference>
<dbReference type="HOGENOM" id="CLU_017584_5_2_9"/>
<evidence type="ECO:0000256" key="2">
    <source>
        <dbReference type="ARBA" id="ARBA00023125"/>
    </source>
</evidence>
<dbReference type="PROSITE" id="PS50949">
    <property type="entry name" value="HTH_GNTR"/>
    <property type="match status" value="1"/>
</dbReference>
<dbReference type="InterPro" id="IPR011711">
    <property type="entry name" value="GntR_C"/>
</dbReference>
<dbReference type="Gene3D" id="1.10.10.10">
    <property type="entry name" value="Winged helix-like DNA-binding domain superfamily/Winged helix DNA-binding domain"/>
    <property type="match status" value="1"/>
</dbReference>
<dbReference type="RefSeq" id="WP_039309052.1">
    <property type="nucleotide sequence ID" value="NZ_CP009285.1"/>
</dbReference>
<dbReference type="Gene3D" id="1.20.120.530">
    <property type="entry name" value="GntR ligand-binding domain-like"/>
    <property type="match status" value="1"/>
</dbReference>
<dbReference type="AlphaFoldDB" id="A0A089LCI1"/>
<dbReference type="CDD" id="cd07377">
    <property type="entry name" value="WHTH_GntR"/>
    <property type="match status" value="1"/>
</dbReference>
<evidence type="ECO:0000256" key="3">
    <source>
        <dbReference type="ARBA" id="ARBA00023163"/>
    </source>
</evidence>
<dbReference type="SUPFAM" id="SSF46785">
    <property type="entry name" value="Winged helix' DNA-binding domain"/>
    <property type="match status" value="1"/>
</dbReference>
<keyword evidence="6" id="KW-1185">Reference proteome</keyword>
<evidence type="ECO:0000259" key="4">
    <source>
        <dbReference type="PROSITE" id="PS50949"/>
    </source>
</evidence>
<dbReference type="SUPFAM" id="SSF48008">
    <property type="entry name" value="GntR ligand-binding domain-like"/>
    <property type="match status" value="1"/>
</dbReference>
<reference evidence="5" key="1">
    <citation type="submission" date="2014-08" db="EMBL/GenBank/DDBJ databases">
        <title>Comparative genomics of the Paenibacillus odorifer group.</title>
        <authorList>
            <person name="den Bakker H.C."/>
            <person name="Tsai Y.-C.Y.-C."/>
            <person name="Martin N."/>
            <person name="Korlach J."/>
            <person name="Wiedmann M."/>
        </authorList>
    </citation>
    <scope>NUCLEOTIDE SEQUENCE [LARGE SCALE GENOMIC DNA]</scope>
    <source>
        <strain evidence="5">DSM 13188</strain>
    </source>
</reference>
<dbReference type="InterPro" id="IPR036388">
    <property type="entry name" value="WH-like_DNA-bd_sf"/>
</dbReference>
<dbReference type="EMBL" id="CP009285">
    <property type="protein sequence ID" value="AIQ57795.1"/>
    <property type="molecule type" value="Genomic_DNA"/>
</dbReference>
<keyword evidence="2" id="KW-0238">DNA-binding</keyword>
<keyword evidence="1" id="KW-0805">Transcription regulation</keyword>
<name>A0A089LCI1_PAEBO</name>
<dbReference type="Proteomes" id="UP000029518">
    <property type="component" value="Chromosome"/>
</dbReference>
<dbReference type="SMART" id="SM00345">
    <property type="entry name" value="HTH_GNTR"/>
    <property type="match status" value="1"/>
</dbReference>
<dbReference type="KEGG" id="pbd:PBOR_13270"/>
<keyword evidence="3" id="KW-0804">Transcription</keyword>
<dbReference type="PANTHER" id="PTHR43537:SF6">
    <property type="entry name" value="HTH-TYPE TRANSCRIPTIONAL REPRESSOR RSPR"/>
    <property type="match status" value="1"/>
</dbReference>